<evidence type="ECO:0000256" key="2">
    <source>
        <dbReference type="ARBA" id="ARBA00022679"/>
    </source>
</evidence>
<keyword evidence="5" id="KW-1185">Reference proteome</keyword>
<name>A0ABP4BYW7_9ACTN</name>
<evidence type="ECO:0000256" key="1">
    <source>
        <dbReference type="ARBA" id="ARBA00005771"/>
    </source>
</evidence>
<proteinExistence type="inferred from homology"/>
<evidence type="ECO:0000313" key="4">
    <source>
        <dbReference type="EMBL" id="GAA0955941.1"/>
    </source>
</evidence>
<dbReference type="Gene3D" id="3.40.50.300">
    <property type="entry name" value="P-loop containing nucleotide triphosphate hydrolases"/>
    <property type="match status" value="1"/>
</dbReference>
<evidence type="ECO:0000259" key="3">
    <source>
        <dbReference type="Pfam" id="PF00685"/>
    </source>
</evidence>
<accession>A0ABP4BYW7</accession>
<dbReference type="InterPro" id="IPR000863">
    <property type="entry name" value="Sulfotransferase_dom"/>
</dbReference>
<feature type="domain" description="Sulfotransferase" evidence="3">
    <location>
        <begin position="30"/>
        <end position="290"/>
    </location>
</feature>
<dbReference type="SUPFAM" id="SSF52540">
    <property type="entry name" value="P-loop containing nucleoside triphosphate hydrolases"/>
    <property type="match status" value="1"/>
</dbReference>
<evidence type="ECO:0000313" key="5">
    <source>
        <dbReference type="Proteomes" id="UP001500665"/>
    </source>
</evidence>
<sequence length="309" mass="34919">MPEISPPELRRYRSGLTDSSRWAGFVFRPGDIVISAPSKCGTTWLQMICALLVFQTPDLQAPLTTLSPWLDMRLRPLPEVLRILEEQQHRRFIKTHTPLDGLPHDPAVTYLTIGRDPRDVAPSMDAHRRNLDTGHINELLDPAHPPQARPATAASPTPRERVLDWFLDARPATTHLDSLRAMINHLSQAWDLRDAPHTVLLHYADLARDLGAQMRALADRLAISVPEQRWPSLIRAATFEQMRSRAVAVLPDEGLRLFKDHQAFFAHGPDRTINTVLTTGDLERYDALVQTLAPVDMLDWLHRGWAASP</sequence>
<dbReference type="InterPro" id="IPR027417">
    <property type="entry name" value="P-loop_NTPase"/>
</dbReference>
<comment type="similarity">
    <text evidence="1">Belongs to the sulfotransferase 1 family.</text>
</comment>
<reference evidence="5" key="1">
    <citation type="journal article" date="2019" name="Int. J. Syst. Evol. Microbiol.">
        <title>The Global Catalogue of Microorganisms (GCM) 10K type strain sequencing project: providing services to taxonomists for standard genome sequencing and annotation.</title>
        <authorList>
            <consortium name="The Broad Institute Genomics Platform"/>
            <consortium name="The Broad Institute Genome Sequencing Center for Infectious Disease"/>
            <person name="Wu L."/>
            <person name="Ma J."/>
        </authorList>
    </citation>
    <scope>NUCLEOTIDE SEQUENCE [LARGE SCALE GENOMIC DNA]</scope>
    <source>
        <strain evidence="5">JCM 10696</strain>
    </source>
</reference>
<dbReference type="Pfam" id="PF00685">
    <property type="entry name" value="Sulfotransfer_1"/>
    <property type="match status" value="1"/>
</dbReference>
<protein>
    <submittedName>
        <fullName evidence="4">Glycolipid sulfotransferase</fullName>
    </submittedName>
</protein>
<dbReference type="EMBL" id="BAAAHH010000017">
    <property type="protein sequence ID" value="GAA0955941.1"/>
    <property type="molecule type" value="Genomic_DNA"/>
</dbReference>
<dbReference type="RefSeq" id="WP_344242523.1">
    <property type="nucleotide sequence ID" value="NZ_BAAAHH010000017.1"/>
</dbReference>
<comment type="caution">
    <text evidence="4">The sequence shown here is derived from an EMBL/GenBank/DDBJ whole genome shotgun (WGS) entry which is preliminary data.</text>
</comment>
<gene>
    <name evidence="4" type="ORF">GCM10009550_41440</name>
</gene>
<dbReference type="PANTHER" id="PTHR11783">
    <property type="entry name" value="SULFOTRANSFERASE SULT"/>
    <property type="match status" value="1"/>
</dbReference>
<keyword evidence="2" id="KW-0808">Transferase</keyword>
<organism evidence="4 5">
    <name type="scientific">Actinocorallia libanotica</name>
    <dbReference type="NCBI Taxonomy" id="46162"/>
    <lineage>
        <taxon>Bacteria</taxon>
        <taxon>Bacillati</taxon>
        <taxon>Actinomycetota</taxon>
        <taxon>Actinomycetes</taxon>
        <taxon>Streptosporangiales</taxon>
        <taxon>Thermomonosporaceae</taxon>
        <taxon>Actinocorallia</taxon>
    </lineage>
</organism>
<dbReference type="Proteomes" id="UP001500665">
    <property type="component" value="Unassembled WGS sequence"/>
</dbReference>